<dbReference type="Proteomes" id="UP000594262">
    <property type="component" value="Unplaced"/>
</dbReference>
<protein>
    <submittedName>
        <fullName evidence="2">Uncharacterized protein</fullName>
    </submittedName>
</protein>
<proteinExistence type="predicted"/>
<sequence length="125" mass="13996">FRSREGEPPIPSKQLHPIEKTNKEVKLSKENIQNQLNRPCTSQDSTRKSNSNGSSPSVDHPTMVYNLHGNAEIEAGNDSTLSNRNDNATNSKSCTPSSQKPYPNDWDLIQQRYQNEGINESSINI</sequence>
<evidence type="ECO:0000313" key="2">
    <source>
        <dbReference type="EnsemblMetazoa" id="CLYHEMP006462.1"/>
    </source>
</evidence>
<dbReference type="EnsemblMetazoa" id="CLYHEMT006462.1">
    <property type="protein sequence ID" value="CLYHEMP006462.1"/>
    <property type="gene ID" value="CLYHEMG006462"/>
</dbReference>
<feature type="compositionally biased region" description="Polar residues" evidence="1">
    <location>
        <begin position="77"/>
        <end position="101"/>
    </location>
</feature>
<keyword evidence="3" id="KW-1185">Reference proteome</keyword>
<reference evidence="2" key="1">
    <citation type="submission" date="2021-01" db="UniProtKB">
        <authorList>
            <consortium name="EnsemblMetazoa"/>
        </authorList>
    </citation>
    <scope>IDENTIFICATION</scope>
</reference>
<name>A0A7M5UYZ7_9CNID</name>
<accession>A0A7M5UYZ7</accession>
<organism evidence="2 3">
    <name type="scientific">Clytia hemisphaerica</name>
    <dbReference type="NCBI Taxonomy" id="252671"/>
    <lineage>
        <taxon>Eukaryota</taxon>
        <taxon>Metazoa</taxon>
        <taxon>Cnidaria</taxon>
        <taxon>Hydrozoa</taxon>
        <taxon>Hydroidolina</taxon>
        <taxon>Leptothecata</taxon>
        <taxon>Obeliida</taxon>
        <taxon>Clytiidae</taxon>
        <taxon>Clytia</taxon>
    </lineage>
</organism>
<feature type="region of interest" description="Disordered" evidence="1">
    <location>
        <begin position="1"/>
        <end position="105"/>
    </location>
</feature>
<feature type="compositionally biased region" description="Basic and acidic residues" evidence="1">
    <location>
        <begin position="16"/>
        <end position="29"/>
    </location>
</feature>
<evidence type="ECO:0000256" key="1">
    <source>
        <dbReference type="SAM" id="MobiDB-lite"/>
    </source>
</evidence>
<feature type="compositionally biased region" description="Polar residues" evidence="1">
    <location>
        <begin position="30"/>
        <end position="57"/>
    </location>
</feature>
<dbReference type="AlphaFoldDB" id="A0A7M5UYZ7"/>
<evidence type="ECO:0000313" key="3">
    <source>
        <dbReference type="Proteomes" id="UP000594262"/>
    </source>
</evidence>